<gene>
    <name evidence="2" type="ORF">QPL79_06530</name>
</gene>
<organism evidence="2 3">
    <name type="scientific">Ignisphaera cupida</name>
    <dbReference type="NCBI Taxonomy" id="3050454"/>
    <lineage>
        <taxon>Archaea</taxon>
        <taxon>Thermoproteota</taxon>
        <taxon>Thermoprotei</taxon>
        <taxon>Desulfurococcales</taxon>
        <taxon>Desulfurococcaceae</taxon>
        <taxon>Ignisphaera</taxon>
    </lineage>
</organism>
<dbReference type="InterPro" id="IPR018170">
    <property type="entry name" value="Aldo/ket_reductase_CS"/>
</dbReference>
<keyword evidence="3" id="KW-1185">Reference proteome</keyword>
<dbReference type="PRINTS" id="PR00069">
    <property type="entry name" value="ALDKETRDTASE"/>
</dbReference>
<evidence type="ECO:0000259" key="1">
    <source>
        <dbReference type="Pfam" id="PF00248"/>
    </source>
</evidence>
<dbReference type="AlphaFoldDB" id="A0ABD4Z6R5"/>
<dbReference type="Pfam" id="PF00248">
    <property type="entry name" value="Aldo_ket_red"/>
    <property type="match status" value="1"/>
</dbReference>
<dbReference type="PROSITE" id="PS00062">
    <property type="entry name" value="ALDOKETO_REDUCTASE_2"/>
    <property type="match status" value="1"/>
</dbReference>
<name>A0ABD4Z6R5_9CREN</name>
<dbReference type="EMBL" id="JASNVW010000003">
    <property type="protein sequence ID" value="MDK6029016.1"/>
    <property type="molecule type" value="Genomic_DNA"/>
</dbReference>
<sequence>MEYVSLGKTKEKISRIGLGAWQFSEAWGVTEYEKAKSVVGKAVELGINFFDTAMAYGLGLSENILGKALKEIGVKRDDVFVTTKIIPDFLTPDDIFKSVEHSIKVLGLGYIDGLLIHWPPVWHNYPTRMYAKYLEKLVFMGKVRYLGLSNYPVELVESFRSNLSKVDVEIFQHRYNLVERWAEEEIIPYAEKHGITLQAWSPIAKGALTGKYTPDNLPKFTDVRAREPVFHPQNFEKVWTLVQLLKKIGEKYGKTPTQVALNWLVMSSPVVVPIPGAKSPEQVTELAGSVDWRLSFEDWIAIDELSKAIRLSYSVYYLSYSPT</sequence>
<dbReference type="InterPro" id="IPR036812">
    <property type="entry name" value="NAD(P)_OxRdtase_dom_sf"/>
</dbReference>
<dbReference type="Gene3D" id="3.20.20.100">
    <property type="entry name" value="NADP-dependent oxidoreductase domain"/>
    <property type="match status" value="1"/>
</dbReference>
<dbReference type="PANTHER" id="PTHR43638:SF3">
    <property type="entry name" value="ALDEHYDE REDUCTASE"/>
    <property type="match status" value="1"/>
</dbReference>
<comment type="caution">
    <text evidence="2">The sequence shown here is derived from an EMBL/GenBank/DDBJ whole genome shotgun (WGS) entry which is preliminary data.</text>
</comment>
<proteinExistence type="predicted"/>
<dbReference type="InterPro" id="IPR023210">
    <property type="entry name" value="NADP_OxRdtase_dom"/>
</dbReference>
<evidence type="ECO:0000313" key="2">
    <source>
        <dbReference type="EMBL" id="MDK6029016.1"/>
    </source>
</evidence>
<dbReference type="SUPFAM" id="SSF51430">
    <property type="entry name" value="NAD(P)-linked oxidoreductase"/>
    <property type="match status" value="1"/>
</dbReference>
<dbReference type="PANTHER" id="PTHR43638">
    <property type="entry name" value="OXIDOREDUCTASE, ALDO/KETO REDUCTASE FAMILY PROTEIN"/>
    <property type="match status" value="1"/>
</dbReference>
<dbReference type="Proteomes" id="UP001529235">
    <property type="component" value="Unassembled WGS sequence"/>
</dbReference>
<feature type="domain" description="NADP-dependent oxidoreductase" evidence="1">
    <location>
        <begin position="15"/>
        <end position="306"/>
    </location>
</feature>
<dbReference type="InterPro" id="IPR020471">
    <property type="entry name" value="AKR"/>
</dbReference>
<protein>
    <submittedName>
        <fullName evidence="2">Aldo/keto reductase</fullName>
    </submittedName>
</protein>
<reference evidence="2 3" key="1">
    <citation type="submission" date="2023-05" db="EMBL/GenBank/DDBJ databases">
        <title>A new hyperthermophilic archaea 'Ignisphaera cupida' sp. nov. and description of the family 'Ignisphaeraceae' fam. nov.</title>
        <authorList>
            <person name="Podosokorskaya O.A."/>
            <person name="Elcheninov A.G."/>
            <person name="Klukina A."/>
            <person name="Merkel A.Y."/>
        </authorList>
    </citation>
    <scope>NUCLEOTIDE SEQUENCE [LARGE SCALE GENOMIC DNA]</scope>
    <source>
        <strain evidence="2 3">4213-co</strain>
    </source>
</reference>
<accession>A0ABD4Z6R5</accession>
<evidence type="ECO:0000313" key="3">
    <source>
        <dbReference type="Proteomes" id="UP001529235"/>
    </source>
</evidence>
<dbReference type="RefSeq" id="WP_285273998.1">
    <property type="nucleotide sequence ID" value="NZ_JASNVW010000003.1"/>
</dbReference>